<evidence type="ECO:0000256" key="2">
    <source>
        <dbReference type="ARBA" id="ARBA00023015"/>
    </source>
</evidence>
<dbReference type="Gene3D" id="1.10.10.10">
    <property type="entry name" value="Winged helix-like DNA-binding domain superfamily/Winged helix DNA-binding domain"/>
    <property type="match status" value="1"/>
</dbReference>
<dbReference type="Proteomes" id="UP001447374">
    <property type="component" value="Unassembled WGS sequence"/>
</dbReference>
<evidence type="ECO:0000259" key="5">
    <source>
        <dbReference type="PROSITE" id="PS50931"/>
    </source>
</evidence>
<dbReference type="Gene3D" id="3.40.190.290">
    <property type="match status" value="1"/>
</dbReference>
<dbReference type="InterPro" id="IPR036390">
    <property type="entry name" value="WH_DNA-bd_sf"/>
</dbReference>
<sequence>MLLHKLIFQFKVLVDKETFTAAAKSLFISQPTLTQNIQRLEAELQIPLLIRGSKKISLTVYGETLYQHACLLDRNYQQALLEIDNIKNSQRQTLVIECGHAWSHGVLFNLMNEYMALYPHIRMVIKNSNTVMAQQHLLKGECDLALSAIPEPDKRISHINHIPIFSTRFMLFCSSSHPLTGKGKITARQLNASEWIVLNHESEAEGFNDPLICHIPPEKVRFEVFSVSSAINLAIRSHAILALPAQLEKEAFSRGLLSLETDFEIPHFQTGIMFIDDVLKYEHKKAFIDTIVSSKRLFSEGRTGLFKAPTGQALCR</sequence>
<keyword evidence="2" id="KW-0805">Transcription regulation</keyword>
<dbReference type="PRINTS" id="PR00039">
    <property type="entry name" value="HTHLYSR"/>
</dbReference>
<reference evidence="6 7" key="1">
    <citation type="submission" date="2024-06" db="EMBL/GenBank/DDBJ databases">
        <title>Fanconibacter daqui strain Q02 whole shotgun sequencing project.</title>
        <authorList>
            <person name="Rodrigues J.W.A."/>
            <person name="Viana L.C."/>
            <person name="Vieira E.C."/>
            <person name="Souza F.O.L."/>
            <person name="Alegria O.C."/>
            <person name="Patroca S."/>
            <person name="Cruz A.C.R."/>
            <person name="Nunes A.R.C."/>
        </authorList>
    </citation>
    <scope>NUCLEOTIDE SEQUENCE [LARGE SCALE GENOMIC DNA]</scope>
    <source>
        <strain evidence="6 7">Q02</strain>
    </source>
</reference>
<organism evidence="6 7">
    <name type="scientific">Franconibacter daqui</name>
    <dbReference type="NCBI Taxonomy" id="2047724"/>
    <lineage>
        <taxon>Bacteria</taxon>
        <taxon>Pseudomonadati</taxon>
        <taxon>Pseudomonadota</taxon>
        <taxon>Gammaproteobacteria</taxon>
        <taxon>Enterobacterales</taxon>
        <taxon>Enterobacteriaceae</taxon>
        <taxon>Franconibacter</taxon>
    </lineage>
</organism>
<proteinExistence type="inferred from homology"/>
<keyword evidence="4" id="KW-0804">Transcription</keyword>
<keyword evidence="7" id="KW-1185">Reference proteome</keyword>
<dbReference type="SUPFAM" id="SSF46785">
    <property type="entry name" value="Winged helix' DNA-binding domain"/>
    <property type="match status" value="1"/>
</dbReference>
<gene>
    <name evidence="6" type="ORF">ABQG75_19230</name>
</gene>
<dbReference type="InterPro" id="IPR000847">
    <property type="entry name" value="LysR_HTH_N"/>
</dbReference>
<dbReference type="EMBL" id="JBEHGX010000013">
    <property type="protein sequence ID" value="MER0127866.1"/>
    <property type="molecule type" value="Genomic_DNA"/>
</dbReference>
<name>A0ABV1PST2_9ENTR</name>
<dbReference type="InterPro" id="IPR050950">
    <property type="entry name" value="HTH-type_LysR_regulators"/>
</dbReference>
<dbReference type="CDD" id="cd05466">
    <property type="entry name" value="PBP2_LTTR_substrate"/>
    <property type="match status" value="1"/>
</dbReference>
<evidence type="ECO:0000313" key="7">
    <source>
        <dbReference type="Proteomes" id="UP001447374"/>
    </source>
</evidence>
<comment type="caution">
    <text evidence="6">The sequence shown here is derived from an EMBL/GenBank/DDBJ whole genome shotgun (WGS) entry which is preliminary data.</text>
</comment>
<comment type="similarity">
    <text evidence="1">Belongs to the LysR transcriptional regulatory family.</text>
</comment>
<evidence type="ECO:0000256" key="1">
    <source>
        <dbReference type="ARBA" id="ARBA00009437"/>
    </source>
</evidence>
<dbReference type="PROSITE" id="PS50931">
    <property type="entry name" value="HTH_LYSR"/>
    <property type="match status" value="1"/>
</dbReference>
<accession>A0ABV1PST2</accession>
<keyword evidence="3" id="KW-0238">DNA-binding</keyword>
<evidence type="ECO:0000313" key="6">
    <source>
        <dbReference type="EMBL" id="MER0127866.1"/>
    </source>
</evidence>
<feature type="domain" description="HTH lysR-type" evidence="5">
    <location>
        <begin position="1"/>
        <end position="59"/>
    </location>
</feature>
<dbReference type="PANTHER" id="PTHR30419">
    <property type="entry name" value="HTH-TYPE TRANSCRIPTIONAL REGULATOR YBHD"/>
    <property type="match status" value="1"/>
</dbReference>
<dbReference type="Pfam" id="PF00126">
    <property type="entry name" value="HTH_1"/>
    <property type="match status" value="1"/>
</dbReference>
<dbReference type="InterPro" id="IPR036388">
    <property type="entry name" value="WH-like_DNA-bd_sf"/>
</dbReference>
<protein>
    <submittedName>
        <fullName evidence="6">LysR family transcriptional regulator</fullName>
    </submittedName>
</protein>
<dbReference type="InterPro" id="IPR005119">
    <property type="entry name" value="LysR_subst-bd"/>
</dbReference>
<evidence type="ECO:0000256" key="3">
    <source>
        <dbReference type="ARBA" id="ARBA00023125"/>
    </source>
</evidence>
<dbReference type="SUPFAM" id="SSF53850">
    <property type="entry name" value="Periplasmic binding protein-like II"/>
    <property type="match status" value="1"/>
</dbReference>
<evidence type="ECO:0000256" key="4">
    <source>
        <dbReference type="ARBA" id="ARBA00023163"/>
    </source>
</evidence>
<dbReference type="Pfam" id="PF03466">
    <property type="entry name" value="LysR_substrate"/>
    <property type="match status" value="1"/>
</dbReference>
<dbReference type="PANTHER" id="PTHR30419:SF30">
    <property type="entry name" value="LYSR FAMILY TRANSCRIPTIONAL REGULATOR"/>
    <property type="match status" value="1"/>
</dbReference>